<comment type="caution">
    <text evidence="1">The sequence shown here is derived from an EMBL/GenBank/DDBJ whole genome shotgun (WGS) entry which is preliminary data.</text>
</comment>
<organism evidence="1 2">
    <name type="scientific">Molorchus minor</name>
    <dbReference type="NCBI Taxonomy" id="1323400"/>
    <lineage>
        <taxon>Eukaryota</taxon>
        <taxon>Metazoa</taxon>
        <taxon>Ecdysozoa</taxon>
        <taxon>Arthropoda</taxon>
        <taxon>Hexapoda</taxon>
        <taxon>Insecta</taxon>
        <taxon>Pterygota</taxon>
        <taxon>Neoptera</taxon>
        <taxon>Endopterygota</taxon>
        <taxon>Coleoptera</taxon>
        <taxon>Polyphaga</taxon>
        <taxon>Cucujiformia</taxon>
        <taxon>Chrysomeloidea</taxon>
        <taxon>Cerambycidae</taxon>
        <taxon>Lamiinae</taxon>
        <taxon>Monochamini</taxon>
        <taxon>Molorchus</taxon>
    </lineage>
</organism>
<dbReference type="EMBL" id="JAPWTJ010000048">
    <property type="protein sequence ID" value="KAJ8984059.1"/>
    <property type="molecule type" value="Genomic_DNA"/>
</dbReference>
<sequence length="68" mass="7913">MFATLANQQIQFEPISSNHVDGPFSTISNFLVFSYTQTLYSLLQHCKNLATPRRNTNDETLIFKKKFR</sequence>
<gene>
    <name evidence="1" type="ORF">NQ317_006557</name>
</gene>
<keyword evidence="2" id="KW-1185">Reference proteome</keyword>
<proteinExistence type="predicted"/>
<protein>
    <submittedName>
        <fullName evidence="1">Uncharacterized protein</fullName>
    </submittedName>
</protein>
<accession>A0ABQ9K1P1</accession>
<evidence type="ECO:0000313" key="1">
    <source>
        <dbReference type="EMBL" id="KAJ8984059.1"/>
    </source>
</evidence>
<dbReference type="Proteomes" id="UP001162164">
    <property type="component" value="Unassembled WGS sequence"/>
</dbReference>
<evidence type="ECO:0000313" key="2">
    <source>
        <dbReference type="Proteomes" id="UP001162164"/>
    </source>
</evidence>
<reference evidence="1" key="1">
    <citation type="journal article" date="2023" name="Insect Mol. Biol.">
        <title>Genome sequencing provides insights into the evolution of gene families encoding plant cell wall-degrading enzymes in longhorned beetles.</title>
        <authorList>
            <person name="Shin N.R."/>
            <person name="Okamura Y."/>
            <person name="Kirsch R."/>
            <person name="Pauchet Y."/>
        </authorList>
    </citation>
    <scope>NUCLEOTIDE SEQUENCE</scope>
    <source>
        <strain evidence="1">MMC_N1</strain>
    </source>
</reference>
<name>A0ABQ9K1P1_9CUCU</name>